<evidence type="ECO:0000313" key="3">
    <source>
        <dbReference type="Proteomes" id="UP001241472"/>
    </source>
</evidence>
<gene>
    <name evidence="2" type="ORF">J2T09_003796</name>
</gene>
<sequence length="112" mass="11912">MIVWSGLGFLVPAIAFGIWVIMNLMVDGIYGDGADAERVVASAIALLLAAPAIWFSGKALESPGRLVIDKETGEEMILNGPRHTLFFIPMKYWAFPAIAGGLFAIGVALFGS</sequence>
<feature type="transmembrane region" description="Helical" evidence="1">
    <location>
        <begin position="38"/>
        <end position="57"/>
    </location>
</feature>
<keyword evidence="1" id="KW-0472">Membrane</keyword>
<dbReference type="RefSeq" id="WP_306837460.1">
    <property type="nucleotide sequence ID" value="NZ_JAUSRF010000013.1"/>
</dbReference>
<protein>
    <submittedName>
        <fullName evidence="2">Uncharacterized protein</fullName>
    </submittedName>
</protein>
<feature type="transmembrane region" description="Helical" evidence="1">
    <location>
        <begin position="6"/>
        <end position="26"/>
    </location>
</feature>
<organism evidence="2 3">
    <name type="scientific">Neorhizobium huautlense</name>
    <dbReference type="NCBI Taxonomy" id="67774"/>
    <lineage>
        <taxon>Bacteria</taxon>
        <taxon>Pseudomonadati</taxon>
        <taxon>Pseudomonadota</taxon>
        <taxon>Alphaproteobacteria</taxon>
        <taxon>Hyphomicrobiales</taxon>
        <taxon>Rhizobiaceae</taxon>
        <taxon>Rhizobium/Agrobacterium group</taxon>
        <taxon>Neorhizobium</taxon>
    </lineage>
</organism>
<proteinExistence type="predicted"/>
<keyword evidence="1" id="KW-0812">Transmembrane</keyword>
<evidence type="ECO:0000256" key="1">
    <source>
        <dbReference type="SAM" id="Phobius"/>
    </source>
</evidence>
<dbReference type="Proteomes" id="UP001241472">
    <property type="component" value="Unassembled WGS sequence"/>
</dbReference>
<name>A0ABT9PX13_9HYPH</name>
<feature type="transmembrane region" description="Helical" evidence="1">
    <location>
        <begin position="92"/>
        <end position="111"/>
    </location>
</feature>
<reference evidence="2 3" key="1">
    <citation type="submission" date="2023-07" db="EMBL/GenBank/DDBJ databases">
        <title>Sorghum-associated microbial communities from plants grown in Nebraska, USA.</title>
        <authorList>
            <person name="Schachtman D."/>
        </authorList>
    </citation>
    <scope>NUCLEOTIDE SEQUENCE [LARGE SCALE GENOMIC DNA]</scope>
    <source>
        <strain evidence="2 3">DS1307</strain>
    </source>
</reference>
<evidence type="ECO:0000313" key="2">
    <source>
        <dbReference type="EMBL" id="MDP9839021.1"/>
    </source>
</evidence>
<keyword evidence="3" id="KW-1185">Reference proteome</keyword>
<keyword evidence="1" id="KW-1133">Transmembrane helix</keyword>
<accession>A0ABT9PX13</accession>
<dbReference type="EMBL" id="JAUSRF010000013">
    <property type="protein sequence ID" value="MDP9839021.1"/>
    <property type="molecule type" value="Genomic_DNA"/>
</dbReference>
<comment type="caution">
    <text evidence="2">The sequence shown here is derived from an EMBL/GenBank/DDBJ whole genome shotgun (WGS) entry which is preliminary data.</text>
</comment>